<keyword evidence="2" id="KW-0067">ATP-binding</keyword>
<accession>A0A5E4LQ67</accession>
<evidence type="ECO:0000313" key="3">
    <source>
        <dbReference type="EMBL" id="VVC04225.1"/>
    </source>
</evidence>
<protein>
    <recommendedName>
        <fullName evidence="5">ParB-like nuclease domain protein</fullName>
    </recommendedName>
</protein>
<dbReference type="SUPFAM" id="SSF110849">
    <property type="entry name" value="ParB/Sulfiredoxin"/>
    <property type="match status" value="1"/>
</dbReference>
<evidence type="ECO:0000256" key="1">
    <source>
        <dbReference type="ARBA" id="ARBA00022741"/>
    </source>
</evidence>
<dbReference type="InterPro" id="IPR036086">
    <property type="entry name" value="ParB/Sulfiredoxin_sf"/>
</dbReference>
<sequence>MNVLVEEMLKCLEIREVKSLLSHEQVISQNLKRLKEAMLNIGHLVDPLIVDGKTGVVLDGNHRLKVLEIIECPHATCQVVDYMKDEIKVGTWFPMVASKPDQIFKLDSFKHEKVDYEVGRKAVNNLKAPFMLVSKEKECHLLNPGNYKLMEMVEEQNYILSLLDKNSMDYIPEEEVQKLTNLSKSILIRRSYTKEEIIKTAQAHTPLPPKSTRHLIPGRIIRLNMKLGWLNRSKEEAQTELSRMLDSRVYGGNVRKYYEPVIVIY</sequence>
<dbReference type="AlphaFoldDB" id="A0A5E4LQ67"/>
<reference evidence="3 4" key="1">
    <citation type="submission" date="2019-08" db="EMBL/GenBank/DDBJ databases">
        <authorList>
            <person name="Vazquez-Campos X."/>
        </authorList>
    </citation>
    <scope>NUCLEOTIDE SEQUENCE [LARGE SCALE GENOMIC DNA]</scope>
    <source>
        <strain evidence="3">LFW-283_2</strain>
    </source>
</reference>
<dbReference type="Gene3D" id="3.90.1530.10">
    <property type="entry name" value="Conserved hypothetical protein from pyrococcus furiosus pfu- 392566-001, ParB domain"/>
    <property type="match status" value="1"/>
</dbReference>
<dbReference type="InterPro" id="IPR023098">
    <property type="entry name" value="SerK/SbnI_C"/>
</dbReference>
<dbReference type="GO" id="GO:0005524">
    <property type="term" value="F:ATP binding"/>
    <property type="evidence" value="ECO:0007669"/>
    <property type="project" value="UniProtKB-KW"/>
</dbReference>
<evidence type="ECO:0000313" key="4">
    <source>
        <dbReference type="Proteomes" id="UP000789941"/>
    </source>
</evidence>
<proteinExistence type="predicted"/>
<dbReference type="EMBL" id="CABMJJ010000009">
    <property type="protein sequence ID" value="VVC04225.1"/>
    <property type="molecule type" value="Genomic_DNA"/>
</dbReference>
<dbReference type="Gene3D" id="3.30.1760.10">
    <property type="entry name" value="Conserved hypothetical protein from pyrococcus furiosus pfu- 392566-001, domain 2"/>
    <property type="match status" value="1"/>
</dbReference>
<gene>
    <name evidence="3" type="ORF">LFW2832_00819</name>
</gene>
<evidence type="ECO:0008006" key="5">
    <source>
        <dbReference type="Google" id="ProtNLM"/>
    </source>
</evidence>
<comment type="caution">
    <text evidence="3">The sequence shown here is derived from an EMBL/GenBank/DDBJ whole genome shotgun (WGS) entry which is preliminary data.</text>
</comment>
<name>A0A5E4LQ67_9ARCH</name>
<organism evidence="3 4">
    <name type="scientific">Candidatus Bilamarchaeum dharawalense</name>
    <dbReference type="NCBI Taxonomy" id="2885759"/>
    <lineage>
        <taxon>Archaea</taxon>
        <taxon>Candidatus Micrarchaeota</taxon>
        <taxon>Candidatus Micrarchaeia</taxon>
        <taxon>Candidatus Anstonellales</taxon>
        <taxon>Candidatus Bilamarchaeaceae</taxon>
        <taxon>Candidatus Bilamarchaeum</taxon>
    </lineage>
</organism>
<dbReference type="Proteomes" id="UP000789941">
    <property type="component" value="Unassembled WGS sequence"/>
</dbReference>
<keyword evidence="1" id="KW-0547">Nucleotide-binding</keyword>
<evidence type="ECO:0000256" key="2">
    <source>
        <dbReference type="ARBA" id="ARBA00022840"/>
    </source>
</evidence>